<feature type="region of interest" description="Disordered" evidence="1">
    <location>
        <begin position="572"/>
        <end position="605"/>
    </location>
</feature>
<evidence type="ECO:0000256" key="1">
    <source>
        <dbReference type="SAM" id="MobiDB-lite"/>
    </source>
</evidence>
<organism evidence="3 4">
    <name type="scientific">Papaver nudicaule</name>
    <name type="common">Iceland poppy</name>
    <dbReference type="NCBI Taxonomy" id="74823"/>
    <lineage>
        <taxon>Eukaryota</taxon>
        <taxon>Viridiplantae</taxon>
        <taxon>Streptophyta</taxon>
        <taxon>Embryophyta</taxon>
        <taxon>Tracheophyta</taxon>
        <taxon>Spermatophyta</taxon>
        <taxon>Magnoliopsida</taxon>
        <taxon>Ranunculales</taxon>
        <taxon>Papaveraceae</taxon>
        <taxon>Papaveroideae</taxon>
        <taxon>Papaver</taxon>
    </lineage>
</organism>
<dbReference type="EMBL" id="JAJJMA010111395">
    <property type="protein sequence ID" value="MCL7031366.1"/>
    <property type="molecule type" value="Genomic_DNA"/>
</dbReference>
<evidence type="ECO:0000313" key="3">
    <source>
        <dbReference type="EMBL" id="MCL7031366.1"/>
    </source>
</evidence>
<dbReference type="GO" id="GO:0051754">
    <property type="term" value="P:meiotic sister chromatid cohesion, centromeric"/>
    <property type="evidence" value="ECO:0007669"/>
    <property type="project" value="TreeGrafter"/>
</dbReference>
<keyword evidence="4" id="KW-1185">Reference proteome</keyword>
<feature type="region of interest" description="Disordered" evidence="1">
    <location>
        <begin position="176"/>
        <end position="201"/>
    </location>
</feature>
<dbReference type="InterPro" id="IPR015661">
    <property type="entry name" value="Bub1/Mad3"/>
</dbReference>
<accession>A0AA41S7I0</accession>
<gene>
    <name evidence="3" type="ORF">MKW94_027537</name>
</gene>
<dbReference type="GO" id="GO:0007094">
    <property type="term" value="P:mitotic spindle assembly checkpoint signaling"/>
    <property type="evidence" value="ECO:0007669"/>
    <property type="project" value="InterPro"/>
</dbReference>
<dbReference type="AlphaFoldDB" id="A0AA41S7I0"/>
<dbReference type="Gene3D" id="1.25.40.430">
    <property type="match status" value="1"/>
</dbReference>
<feature type="region of interest" description="Disordered" evidence="1">
    <location>
        <begin position="468"/>
        <end position="506"/>
    </location>
</feature>
<dbReference type="PROSITE" id="PS51489">
    <property type="entry name" value="BUB1_N"/>
    <property type="match status" value="1"/>
</dbReference>
<comment type="caution">
    <text evidence="3">The sequence shown here is derived from an EMBL/GenBank/DDBJ whole genome shotgun (WGS) entry which is preliminary data.</text>
</comment>
<sequence length="628" mass="71382">MAEAEQQQHLLLSSMISDIKNYTGDDPLRPWLRGIRRMKQSLPPQIYNQKLPRFLQKCVQTFQNDRLYRNDTRYIQIWIQLMDLVEDPHGLLRKMEMNKIGAKKALFYQAYALYYERRKKYDEAEKMYHLGVNNLAQPVEQLKKTYFEFLERMAQRKKKKAQRDDLRAGNMCKSILRPPKKVGESGENVRNGDSSRRQEVLGATKSRSFLKPLASSDKNSSKENSFCSDETVVGKFVGTAIVGKSEAEDACHHGLVDPTINLKEAMNVINSMFREPIDIEPVRRRKLNKGPTKVEEKMASGFEVFVDEGSDDGEKYSGQNKENGDVPHIAVASNPVKEARLNKIETRKPLQETFQIFVDDEEGSGSSEGNGGGFVFLTPTDDSDEEVAESAPRFEVAETAPRLLRREDTVVGRFVGSTILNDHVEVENACHHGLVEPTVNMKEAMDDINGMFGKPLDFGRATRPKKLRNLPNKKKDYGGFSILPDDSMEQQQQAQTKKQGKLPDMKMDCGGFSILPDDDMEHQQQPQEKKQVKLSNNKMDFGAFSILPDDDMEQQPQPQLKKQEKLPNNKMEFGGFSILPDDDVVTKQPQPASSCAPRSDSEYDLHEPTVFTKQALDDINEMFGKPLW</sequence>
<dbReference type="PANTHER" id="PTHR14030">
    <property type="entry name" value="MITOTIC CHECKPOINT SERINE/THREONINE-PROTEIN KINASE BUB1"/>
    <property type="match status" value="1"/>
</dbReference>
<feature type="domain" description="BUB1 N-terminal" evidence="2">
    <location>
        <begin position="15"/>
        <end position="171"/>
    </location>
</feature>
<evidence type="ECO:0000313" key="4">
    <source>
        <dbReference type="Proteomes" id="UP001177140"/>
    </source>
</evidence>
<dbReference type="GO" id="GO:0004672">
    <property type="term" value="F:protein kinase activity"/>
    <property type="evidence" value="ECO:0007669"/>
    <property type="project" value="TreeGrafter"/>
</dbReference>
<dbReference type="Pfam" id="PF08311">
    <property type="entry name" value="Mad3_BUB1_I"/>
    <property type="match status" value="1"/>
</dbReference>
<evidence type="ECO:0000259" key="2">
    <source>
        <dbReference type="PROSITE" id="PS51489"/>
    </source>
</evidence>
<dbReference type="Proteomes" id="UP001177140">
    <property type="component" value="Unassembled WGS sequence"/>
</dbReference>
<name>A0AA41S7I0_PAPNU</name>
<proteinExistence type="predicted"/>
<dbReference type="SMART" id="SM00777">
    <property type="entry name" value="Mad3_BUB1_I"/>
    <property type="match status" value="1"/>
</dbReference>
<reference evidence="3" key="1">
    <citation type="submission" date="2022-03" db="EMBL/GenBank/DDBJ databases">
        <title>A functionally conserved STORR gene fusion in Papaver species that diverged 16.8 million years ago.</title>
        <authorList>
            <person name="Catania T."/>
        </authorList>
    </citation>
    <scope>NUCLEOTIDE SEQUENCE</scope>
    <source>
        <strain evidence="3">S-191538</strain>
    </source>
</reference>
<protein>
    <recommendedName>
        <fullName evidence="2">BUB1 N-terminal domain-containing protein</fullName>
    </recommendedName>
</protein>
<dbReference type="InterPro" id="IPR013212">
    <property type="entry name" value="Mad3/Bub1_I"/>
</dbReference>
<dbReference type="PANTHER" id="PTHR14030:SF2">
    <property type="entry name" value="OS11G0128700 PROTEIN"/>
    <property type="match status" value="1"/>
</dbReference>